<dbReference type="GeneID" id="111021835"/>
<organism evidence="4 5">
    <name type="scientific">Momordica charantia</name>
    <name type="common">Bitter gourd</name>
    <name type="synonym">Balsam pear</name>
    <dbReference type="NCBI Taxonomy" id="3673"/>
    <lineage>
        <taxon>Eukaryota</taxon>
        <taxon>Viridiplantae</taxon>
        <taxon>Streptophyta</taxon>
        <taxon>Embryophyta</taxon>
        <taxon>Tracheophyta</taxon>
        <taxon>Spermatophyta</taxon>
        <taxon>Magnoliopsida</taxon>
        <taxon>eudicotyledons</taxon>
        <taxon>Gunneridae</taxon>
        <taxon>Pentapetalae</taxon>
        <taxon>rosids</taxon>
        <taxon>fabids</taxon>
        <taxon>Cucurbitales</taxon>
        <taxon>Cucurbitaceae</taxon>
        <taxon>Momordiceae</taxon>
        <taxon>Momordica</taxon>
    </lineage>
</organism>
<dbReference type="RefSeq" id="XP_022154612.1">
    <property type="nucleotide sequence ID" value="XM_022298920.1"/>
</dbReference>
<protein>
    <submittedName>
        <fullName evidence="5">Vesicle-associated protein 2-2-like</fullName>
    </submittedName>
</protein>
<sequence>MDMKLLQVHPNELKFIFELKKQSSCSIQLTNNIFDHVAFKVKTTNVKKYCVRPNMGIIKPLSACEVTFTMQGQGVAPPDMICKDKFLILSTIVPAETTVEDITSSNLFGEDERKYIEKKKLIPTLVRASNYSPYYEALNNEVMALGVSDHPSNYDKYVEKLKLNITELELKLHEAQDAICKLEEERTRIQRKKSLEKNCLVSCSII</sequence>
<dbReference type="Gene3D" id="2.60.40.10">
    <property type="entry name" value="Immunoglobulins"/>
    <property type="match status" value="1"/>
</dbReference>
<evidence type="ECO:0000256" key="1">
    <source>
        <dbReference type="ARBA" id="ARBA00008932"/>
    </source>
</evidence>
<accession>A0A6J1DM49</accession>
<name>A0A6J1DM49_MOMCH</name>
<dbReference type="GO" id="GO:0090158">
    <property type="term" value="P:endoplasmic reticulum membrane organization"/>
    <property type="evidence" value="ECO:0007669"/>
    <property type="project" value="TreeGrafter"/>
</dbReference>
<evidence type="ECO:0000256" key="2">
    <source>
        <dbReference type="SAM" id="Coils"/>
    </source>
</evidence>
<gene>
    <name evidence="5" type="primary">LOC111021835</name>
</gene>
<comment type="similarity">
    <text evidence="1">Belongs to the VAMP-associated protein (VAP) (TC 9.B.17) family.</text>
</comment>
<dbReference type="GO" id="GO:0005789">
    <property type="term" value="C:endoplasmic reticulum membrane"/>
    <property type="evidence" value="ECO:0007669"/>
    <property type="project" value="InterPro"/>
</dbReference>
<dbReference type="SUPFAM" id="SSF49354">
    <property type="entry name" value="PapD-like"/>
    <property type="match status" value="1"/>
</dbReference>
<keyword evidence="4" id="KW-1185">Reference proteome</keyword>
<dbReference type="Pfam" id="PF00635">
    <property type="entry name" value="Motile_Sperm"/>
    <property type="match status" value="1"/>
</dbReference>
<dbReference type="KEGG" id="mcha:111021835"/>
<dbReference type="AlphaFoldDB" id="A0A6J1DM49"/>
<evidence type="ECO:0000313" key="4">
    <source>
        <dbReference type="Proteomes" id="UP000504603"/>
    </source>
</evidence>
<dbReference type="InterPro" id="IPR016763">
    <property type="entry name" value="VAP"/>
</dbReference>
<dbReference type="InterPro" id="IPR013783">
    <property type="entry name" value="Ig-like_fold"/>
</dbReference>
<evidence type="ECO:0000313" key="5">
    <source>
        <dbReference type="RefSeq" id="XP_022154612.1"/>
    </source>
</evidence>
<dbReference type="PANTHER" id="PTHR10809:SF45">
    <property type="entry name" value="VESICLE-ASSOCIATED PROTEIN 2-2"/>
    <property type="match status" value="1"/>
</dbReference>
<keyword evidence="2" id="KW-0175">Coiled coil</keyword>
<dbReference type="GO" id="GO:0061817">
    <property type="term" value="P:endoplasmic reticulum-plasma membrane tethering"/>
    <property type="evidence" value="ECO:0007669"/>
    <property type="project" value="TreeGrafter"/>
</dbReference>
<dbReference type="PROSITE" id="PS50202">
    <property type="entry name" value="MSP"/>
    <property type="match status" value="1"/>
</dbReference>
<dbReference type="InterPro" id="IPR008962">
    <property type="entry name" value="PapD-like_sf"/>
</dbReference>
<dbReference type="InterPro" id="IPR000535">
    <property type="entry name" value="MSP_dom"/>
</dbReference>
<feature type="coiled-coil region" evidence="2">
    <location>
        <begin position="158"/>
        <end position="185"/>
    </location>
</feature>
<dbReference type="GO" id="GO:0005886">
    <property type="term" value="C:plasma membrane"/>
    <property type="evidence" value="ECO:0007669"/>
    <property type="project" value="TreeGrafter"/>
</dbReference>
<proteinExistence type="inferred from homology"/>
<feature type="domain" description="MSP" evidence="3">
    <location>
        <begin position="5"/>
        <end position="126"/>
    </location>
</feature>
<dbReference type="Proteomes" id="UP000504603">
    <property type="component" value="Unplaced"/>
</dbReference>
<reference evidence="5" key="1">
    <citation type="submission" date="2025-08" db="UniProtKB">
        <authorList>
            <consortium name="RefSeq"/>
        </authorList>
    </citation>
    <scope>IDENTIFICATION</scope>
    <source>
        <strain evidence="5">OHB3-1</strain>
    </source>
</reference>
<dbReference type="FunFam" id="2.60.40.10:FF:000813">
    <property type="entry name" value="Vesicle-associated protein 1-1"/>
    <property type="match status" value="1"/>
</dbReference>
<evidence type="ECO:0000259" key="3">
    <source>
        <dbReference type="PROSITE" id="PS50202"/>
    </source>
</evidence>
<dbReference type="PANTHER" id="PTHR10809">
    <property type="entry name" value="VESICLE-ASSOCIATED MEMBRANE PROTEIN-ASSOCIATED PROTEIN"/>
    <property type="match status" value="1"/>
</dbReference>
<dbReference type="OrthoDB" id="264603at2759"/>